<dbReference type="PANTHER" id="PTHR42855">
    <property type="entry name" value="ABC TRANSPORTER ATP-BINDING SUBUNIT"/>
    <property type="match status" value="1"/>
</dbReference>
<feature type="compositionally biased region" description="Polar residues" evidence="1">
    <location>
        <begin position="79"/>
        <end position="88"/>
    </location>
</feature>
<feature type="region of interest" description="Disordered" evidence="1">
    <location>
        <begin position="77"/>
        <end position="127"/>
    </location>
</feature>
<evidence type="ECO:0000313" key="3">
    <source>
        <dbReference type="Proteomes" id="UP001201812"/>
    </source>
</evidence>
<dbReference type="InterPro" id="IPR027417">
    <property type="entry name" value="P-loop_NTPase"/>
</dbReference>
<keyword evidence="2" id="KW-0067">ATP-binding</keyword>
<protein>
    <submittedName>
        <fullName evidence="2">ABC transporter ATP-binding protein uup</fullName>
    </submittedName>
</protein>
<keyword evidence="3" id="KW-1185">Reference proteome</keyword>
<sequence>MKRRVLLGRALVSSPDLLLLDEPTNHLDIEAIDWLEAFLKGWSGSVVFVTHDRRFLRALATRIVEIDRGQVTSWPGDWPTTSAVAKNASTRRPRKTRGSTSCWRRKKCGSARASRPAAPATKAAYAV</sequence>
<proteinExistence type="predicted"/>
<name>A0AAD4QSX8_9BILA</name>
<comment type="caution">
    <text evidence="2">The sequence shown here is derived from an EMBL/GenBank/DDBJ whole genome shotgun (WGS) entry which is preliminary data.</text>
</comment>
<evidence type="ECO:0000313" key="2">
    <source>
        <dbReference type="EMBL" id="KAI1691724.1"/>
    </source>
</evidence>
<accession>A0AAD4QSX8</accession>
<organism evidence="2 3">
    <name type="scientific">Ditylenchus destructor</name>
    <dbReference type="NCBI Taxonomy" id="166010"/>
    <lineage>
        <taxon>Eukaryota</taxon>
        <taxon>Metazoa</taxon>
        <taxon>Ecdysozoa</taxon>
        <taxon>Nematoda</taxon>
        <taxon>Chromadorea</taxon>
        <taxon>Rhabditida</taxon>
        <taxon>Tylenchina</taxon>
        <taxon>Tylenchomorpha</taxon>
        <taxon>Sphaerularioidea</taxon>
        <taxon>Anguinidae</taxon>
        <taxon>Anguininae</taxon>
        <taxon>Ditylenchus</taxon>
    </lineage>
</organism>
<evidence type="ECO:0000256" key="1">
    <source>
        <dbReference type="SAM" id="MobiDB-lite"/>
    </source>
</evidence>
<dbReference type="Proteomes" id="UP001201812">
    <property type="component" value="Unassembled WGS sequence"/>
</dbReference>
<dbReference type="SUPFAM" id="SSF52540">
    <property type="entry name" value="P-loop containing nucleoside triphosphate hydrolases"/>
    <property type="match status" value="1"/>
</dbReference>
<gene>
    <name evidence="2" type="ORF">DdX_21682</name>
</gene>
<reference evidence="2" key="1">
    <citation type="submission" date="2022-01" db="EMBL/GenBank/DDBJ databases">
        <title>Genome Sequence Resource for Two Populations of Ditylenchus destructor, the Migratory Endoparasitic Phytonematode.</title>
        <authorList>
            <person name="Zhang H."/>
            <person name="Lin R."/>
            <person name="Xie B."/>
        </authorList>
    </citation>
    <scope>NUCLEOTIDE SEQUENCE</scope>
    <source>
        <strain evidence="2">BazhouSP</strain>
    </source>
</reference>
<dbReference type="AlphaFoldDB" id="A0AAD4QSX8"/>
<dbReference type="GO" id="GO:0005524">
    <property type="term" value="F:ATP binding"/>
    <property type="evidence" value="ECO:0007669"/>
    <property type="project" value="UniProtKB-KW"/>
</dbReference>
<dbReference type="EMBL" id="JAKKPZ010000878">
    <property type="protein sequence ID" value="KAI1691724.1"/>
    <property type="molecule type" value="Genomic_DNA"/>
</dbReference>
<dbReference type="PANTHER" id="PTHR42855:SF1">
    <property type="entry name" value="ABC TRANSPORTER DOMAIN-CONTAINING PROTEIN"/>
    <property type="match status" value="1"/>
</dbReference>
<feature type="compositionally biased region" description="Low complexity" evidence="1">
    <location>
        <begin position="110"/>
        <end position="127"/>
    </location>
</feature>
<feature type="compositionally biased region" description="Basic residues" evidence="1">
    <location>
        <begin position="89"/>
        <end position="109"/>
    </location>
</feature>
<keyword evidence="2" id="KW-0547">Nucleotide-binding</keyword>
<dbReference type="Gene3D" id="3.40.50.300">
    <property type="entry name" value="P-loop containing nucleotide triphosphate hydrolases"/>
    <property type="match status" value="1"/>
</dbReference>
<dbReference type="InterPro" id="IPR051309">
    <property type="entry name" value="ABCF_ATPase"/>
</dbReference>